<dbReference type="OrthoDB" id="9796521at2"/>
<dbReference type="AlphaFoldDB" id="A0A4S8HVI6"/>
<dbReference type="PROSITE" id="PS51819">
    <property type="entry name" value="VOC"/>
    <property type="match status" value="1"/>
</dbReference>
<evidence type="ECO:0000313" key="2">
    <source>
        <dbReference type="EMBL" id="THU39653.1"/>
    </source>
</evidence>
<protein>
    <submittedName>
        <fullName evidence="2">VOC family protein</fullName>
    </submittedName>
</protein>
<comment type="caution">
    <text evidence="2">The sequence shown here is derived from an EMBL/GenBank/DDBJ whole genome shotgun (WGS) entry which is preliminary data.</text>
</comment>
<gene>
    <name evidence="2" type="ORF">FAM09_14245</name>
</gene>
<proteinExistence type="predicted"/>
<sequence length="148" mass="16931">MQTETITQTNIKQAVPFLWTTNMEASLRFYVDGLGFSMVEKWMPEGKIEWCLLKLGEAAIMLQEYREGLKPEGILGLGVSICFICADALGYYREVTARKILASEPFVGNNFWIFEVADPDGYRLNFESPTDVPEETRYSEWKQKTPNA</sequence>
<dbReference type="RefSeq" id="WP_136577785.1">
    <property type="nucleotide sequence ID" value="NZ_STFF01000003.1"/>
</dbReference>
<dbReference type="InterPro" id="IPR029068">
    <property type="entry name" value="Glyas_Bleomycin-R_OHBP_Dase"/>
</dbReference>
<evidence type="ECO:0000259" key="1">
    <source>
        <dbReference type="PROSITE" id="PS51819"/>
    </source>
</evidence>
<dbReference type="Proteomes" id="UP000306918">
    <property type="component" value="Unassembled WGS sequence"/>
</dbReference>
<keyword evidence="3" id="KW-1185">Reference proteome</keyword>
<dbReference type="EMBL" id="STFF01000003">
    <property type="protein sequence ID" value="THU39653.1"/>
    <property type="molecule type" value="Genomic_DNA"/>
</dbReference>
<accession>A0A4S8HVI6</accession>
<organism evidence="2 3">
    <name type="scientific">Niastella caeni</name>
    <dbReference type="NCBI Taxonomy" id="2569763"/>
    <lineage>
        <taxon>Bacteria</taxon>
        <taxon>Pseudomonadati</taxon>
        <taxon>Bacteroidota</taxon>
        <taxon>Chitinophagia</taxon>
        <taxon>Chitinophagales</taxon>
        <taxon>Chitinophagaceae</taxon>
        <taxon>Niastella</taxon>
    </lineage>
</organism>
<name>A0A4S8HVI6_9BACT</name>
<dbReference type="Gene3D" id="3.10.180.10">
    <property type="entry name" value="2,3-Dihydroxybiphenyl 1,2-Dioxygenase, domain 1"/>
    <property type="match status" value="1"/>
</dbReference>
<dbReference type="SUPFAM" id="SSF54593">
    <property type="entry name" value="Glyoxalase/Bleomycin resistance protein/Dihydroxybiphenyl dioxygenase"/>
    <property type="match status" value="1"/>
</dbReference>
<evidence type="ECO:0000313" key="3">
    <source>
        <dbReference type="Proteomes" id="UP000306918"/>
    </source>
</evidence>
<feature type="domain" description="VOC" evidence="1">
    <location>
        <begin position="10"/>
        <end position="129"/>
    </location>
</feature>
<reference evidence="2 3" key="1">
    <citation type="submission" date="2019-04" db="EMBL/GenBank/DDBJ databases">
        <title>Niastella caeni sp. nov., isolated from activated sludge.</title>
        <authorList>
            <person name="Sheng M."/>
        </authorList>
    </citation>
    <scope>NUCLEOTIDE SEQUENCE [LARGE SCALE GENOMIC DNA]</scope>
    <source>
        <strain evidence="2 3">HX-2-15</strain>
    </source>
</reference>
<dbReference type="Pfam" id="PF00903">
    <property type="entry name" value="Glyoxalase"/>
    <property type="match status" value="1"/>
</dbReference>
<dbReference type="InterPro" id="IPR004360">
    <property type="entry name" value="Glyas_Fos-R_dOase_dom"/>
</dbReference>
<dbReference type="InterPro" id="IPR037523">
    <property type="entry name" value="VOC_core"/>
</dbReference>